<keyword evidence="1" id="KW-0805">Transcription regulation</keyword>
<protein>
    <submittedName>
        <fullName evidence="6">AraC-like DNA-binding protein</fullName>
    </submittedName>
</protein>
<comment type="caution">
    <text evidence="6">The sequence shown here is derived from an EMBL/GenBank/DDBJ whole genome shotgun (WGS) entry which is preliminary data.</text>
</comment>
<feature type="domain" description="PAS" evidence="4">
    <location>
        <begin position="74"/>
        <end position="128"/>
    </location>
</feature>
<feature type="domain" description="HTH araC/xylS-type" evidence="3">
    <location>
        <begin position="195"/>
        <end position="294"/>
    </location>
</feature>
<keyword evidence="6" id="KW-0238">DNA-binding</keyword>
<evidence type="ECO:0000313" key="7">
    <source>
        <dbReference type="Proteomes" id="UP000280368"/>
    </source>
</evidence>
<evidence type="ECO:0000313" key="6">
    <source>
        <dbReference type="EMBL" id="RMA74854.1"/>
    </source>
</evidence>
<gene>
    <name evidence="6" type="ORF">BC961_2184</name>
</gene>
<dbReference type="PROSITE" id="PS01124">
    <property type="entry name" value="HTH_ARAC_FAMILY_2"/>
    <property type="match status" value="1"/>
</dbReference>
<organism evidence="6 7">
    <name type="scientific">Flavobacterium weaverense</name>
    <dbReference type="NCBI Taxonomy" id="271156"/>
    <lineage>
        <taxon>Bacteria</taxon>
        <taxon>Pseudomonadati</taxon>
        <taxon>Bacteroidota</taxon>
        <taxon>Flavobacteriia</taxon>
        <taxon>Flavobacteriales</taxon>
        <taxon>Flavobacteriaceae</taxon>
        <taxon>Flavobacterium</taxon>
    </lineage>
</organism>
<dbReference type="PROSITE" id="PS50112">
    <property type="entry name" value="PAS"/>
    <property type="match status" value="1"/>
</dbReference>
<dbReference type="InterPro" id="IPR053142">
    <property type="entry name" value="PchR_regulatory_protein"/>
</dbReference>
<dbReference type="Pfam" id="PF12833">
    <property type="entry name" value="HTH_18"/>
    <property type="match status" value="1"/>
</dbReference>
<evidence type="ECO:0000259" key="3">
    <source>
        <dbReference type="PROSITE" id="PS01124"/>
    </source>
</evidence>
<dbReference type="GO" id="GO:0043565">
    <property type="term" value="F:sequence-specific DNA binding"/>
    <property type="evidence" value="ECO:0007669"/>
    <property type="project" value="InterPro"/>
</dbReference>
<keyword evidence="2" id="KW-0804">Transcription</keyword>
<dbReference type="AlphaFoldDB" id="A0A3L9ZRE3"/>
<evidence type="ECO:0000256" key="1">
    <source>
        <dbReference type="ARBA" id="ARBA00023015"/>
    </source>
</evidence>
<proteinExistence type="predicted"/>
<evidence type="ECO:0000259" key="5">
    <source>
        <dbReference type="PROSITE" id="PS50885"/>
    </source>
</evidence>
<name>A0A3L9ZRE3_9FLAO</name>
<dbReference type="Gene3D" id="1.10.10.60">
    <property type="entry name" value="Homeodomain-like"/>
    <property type="match status" value="1"/>
</dbReference>
<dbReference type="Proteomes" id="UP000280368">
    <property type="component" value="Unassembled WGS sequence"/>
</dbReference>
<dbReference type="GO" id="GO:0003700">
    <property type="term" value="F:DNA-binding transcription factor activity"/>
    <property type="evidence" value="ECO:0007669"/>
    <property type="project" value="InterPro"/>
</dbReference>
<evidence type="ECO:0000256" key="2">
    <source>
        <dbReference type="ARBA" id="ARBA00023163"/>
    </source>
</evidence>
<dbReference type="PANTHER" id="PTHR47893">
    <property type="entry name" value="REGULATORY PROTEIN PCHR"/>
    <property type="match status" value="1"/>
</dbReference>
<feature type="domain" description="HAMP" evidence="5">
    <location>
        <begin position="19"/>
        <end position="57"/>
    </location>
</feature>
<dbReference type="InterPro" id="IPR000014">
    <property type="entry name" value="PAS"/>
</dbReference>
<dbReference type="RefSeq" id="WP_121925813.1">
    <property type="nucleotide sequence ID" value="NZ_CBCSGA010000004.1"/>
</dbReference>
<accession>A0A3L9ZRE3</accession>
<dbReference type="EMBL" id="REFH01000010">
    <property type="protein sequence ID" value="RMA74854.1"/>
    <property type="molecule type" value="Genomic_DNA"/>
</dbReference>
<reference evidence="6 7" key="1">
    <citation type="submission" date="2018-10" db="EMBL/GenBank/DDBJ databases">
        <title>Genomic Encyclopedia of Archaeal and Bacterial Type Strains, Phase II (KMG-II): from individual species to whole genera.</title>
        <authorList>
            <person name="Goeker M."/>
        </authorList>
    </citation>
    <scope>NUCLEOTIDE SEQUENCE [LARGE SCALE GENOMIC DNA]</scope>
    <source>
        <strain evidence="6 7">DSM 19727</strain>
    </source>
</reference>
<dbReference type="PROSITE" id="PS50885">
    <property type="entry name" value="HAMP"/>
    <property type="match status" value="1"/>
</dbReference>
<dbReference type="SUPFAM" id="SSF46689">
    <property type="entry name" value="Homeodomain-like"/>
    <property type="match status" value="1"/>
</dbReference>
<keyword evidence="7" id="KW-1185">Reference proteome</keyword>
<dbReference type="GO" id="GO:0016020">
    <property type="term" value="C:membrane"/>
    <property type="evidence" value="ECO:0007669"/>
    <property type="project" value="InterPro"/>
</dbReference>
<evidence type="ECO:0000259" key="4">
    <source>
        <dbReference type="PROSITE" id="PS50112"/>
    </source>
</evidence>
<dbReference type="InterPro" id="IPR009057">
    <property type="entry name" value="Homeodomain-like_sf"/>
</dbReference>
<dbReference type="InterPro" id="IPR018060">
    <property type="entry name" value="HTH_AraC"/>
</dbReference>
<sequence length="308" mass="35528">MDGIYDQKRIVSVHQMLFDMASGNFNTRIPQSTQDDELETIVVLINMVAEEMKDSLSDFINTHRNPEFIAPTTLVVDAHYFITNFNSELLLFLGYSEIELLDQPLATILTPASLEQIQDLFESSVSVPTILSIDFINKAQLPFIISCNVGRMLPRSEIIFTFAIPKNSDFYNPLFDETRHKKQIKSRKVDAFLIQQLYDYILAHLDSPLPSIQLLARKFGTNEYKLKVGFRHFFKTSIYKFYNQERLKKAYFMIEHTTKSLKNISVMVGFTTYSNFSKSFKKHYGFSPFEVQRNQASITTSTVNLTGL</sequence>
<dbReference type="SMART" id="SM00342">
    <property type="entry name" value="HTH_ARAC"/>
    <property type="match status" value="1"/>
</dbReference>
<dbReference type="CDD" id="cd00130">
    <property type="entry name" value="PAS"/>
    <property type="match status" value="1"/>
</dbReference>
<dbReference type="PANTHER" id="PTHR47893:SF1">
    <property type="entry name" value="REGULATORY PROTEIN PCHR"/>
    <property type="match status" value="1"/>
</dbReference>
<dbReference type="GO" id="GO:0007165">
    <property type="term" value="P:signal transduction"/>
    <property type="evidence" value="ECO:0007669"/>
    <property type="project" value="InterPro"/>
</dbReference>
<dbReference type="OrthoDB" id="1451418at2"/>
<dbReference type="InterPro" id="IPR003660">
    <property type="entry name" value="HAMP_dom"/>
</dbReference>